<evidence type="ECO:0000313" key="3">
    <source>
        <dbReference type="Proteomes" id="UP000029548"/>
    </source>
</evidence>
<feature type="region of interest" description="Disordered" evidence="1">
    <location>
        <begin position="1"/>
        <end position="21"/>
    </location>
</feature>
<dbReference type="InterPro" id="IPR023869">
    <property type="entry name" value="tRNA_Adeno_NH3ase_assoc_put"/>
</dbReference>
<accession>A0A095ZBY9</accession>
<dbReference type="RefSeq" id="WP_035122676.1">
    <property type="nucleotide sequence ID" value="NZ_JRNE01000058.1"/>
</dbReference>
<dbReference type="Proteomes" id="UP000029548">
    <property type="component" value="Unassembled WGS sequence"/>
</dbReference>
<sequence>MSTTFPGHADPDQGPRDDDDDRSYAVAVLLGDDGWTVRELGDEALDSLADATAQMRRLRAERASFAMLNIDDDYFILLRPVPGGVRVLLSDATASVTDDIAADVMDEIDEDIPDLDEDELDDVDSWPEGDLEILADLGVPEDVLSVICDDQSLWASEQLHAIAAELGFDEALADETGVDVDDPDIDYAHDDD</sequence>
<name>A0A095ZBY9_9CORY</name>
<evidence type="ECO:0008006" key="4">
    <source>
        <dbReference type="Google" id="ProtNLM"/>
    </source>
</evidence>
<comment type="caution">
    <text evidence="2">The sequence shown here is derived from an EMBL/GenBank/DDBJ whole genome shotgun (WGS) entry which is preliminary data.</text>
</comment>
<dbReference type="AlphaFoldDB" id="A0A095ZBY9"/>
<protein>
    <recommendedName>
        <fullName evidence="4">tRNA adenosine deaminase</fullName>
    </recommendedName>
</protein>
<evidence type="ECO:0000313" key="2">
    <source>
        <dbReference type="EMBL" id="KGF16222.1"/>
    </source>
</evidence>
<proteinExistence type="predicted"/>
<dbReference type="EMBL" id="JRNE01000058">
    <property type="protein sequence ID" value="KGF16222.1"/>
    <property type="molecule type" value="Genomic_DNA"/>
</dbReference>
<evidence type="ECO:0000256" key="1">
    <source>
        <dbReference type="SAM" id="MobiDB-lite"/>
    </source>
</evidence>
<gene>
    <name evidence="2" type="ORF">HMPREF1650_09000</name>
</gene>
<dbReference type="NCBIfam" id="TIGR03941">
    <property type="entry name" value="tRNA_deam_assoc"/>
    <property type="match status" value="1"/>
</dbReference>
<reference evidence="2 3" key="1">
    <citation type="submission" date="2014-07" db="EMBL/GenBank/DDBJ databases">
        <authorList>
            <person name="McCorrison J."/>
            <person name="Sanka R."/>
            <person name="Torralba M."/>
            <person name="Gillis M."/>
            <person name="Haft D.H."/>
            <person name="Methe B."/>
            <person name="Sutton G."/>
            <person name="Nelson K.E."/>
        </authorList>
    </citation>
    <scope>NUCLEOTIDE SEQUENCE [LARGE SCALE GENOMIC DNA]</scope>
    <source>
        <strain evidence="2 3">DNF00450</strain>
    </source>
</reference>
<dbReference type="eggNOG" id="ENOG5032FSI">
    <property type="taxonomic scope" value="Bacteria"/>
</dbReference>
<organism evidence="2 3">
    <name type="scientific">Corynebacterium freneyi DNF00450</name>
    <dbReference type="NCBI Taxonomy" id="1287475"/>
    <lineage>
        <taxon>Bacteria</taxon>
        <taxon>Bacillati</taxon>
        <taxon>Actinomycetota</taxon>
        <taxon>Actinomycetes</taxon>
        <taxon>Mycobacteriales</taxon>
        <taxon>Corynebacteriaceae</taxon>
        <taxon>Corynebacterium</taxon>
    </lineage>
</organism>